<keyword evidence="2" id="KW-0813">Transport</keyword>
<proteinExistence type="inferred from homology"/>
<sequence>MAPIPSVLPSEIQERISSLTRKEKDIFEFQIPRLRDCKGTLATQQQYAAELREDVDGFARDVDGLDTEVDDLKGERSRRELRVVVSSFRDSLTRMRKETRSALLTSKRAIDANSTSNREELFRSAAVREKQDLNEKVTEDALMEASNNVTEALQRTIALMQGELEKSVLSTQLLDASTATLKSTSTTHDVLDNLMVTSKHLITALEKSDWLDRLLIFAALAFFVLVVLFILKQRLVDRSLRIALFWTRFLPSSSSGKSAASVVKDRVVDVMEKGTAVTGSVVVTTTAVSSILSAASSAAASMSSPSDSFVATVLVERPPDDPFDEIVVVVDDETRVGTVRT</sequence>
<keyword evidence="5" id="KW-0931">ER-Golgi transport</keyword>
<protein>
    <submittedName>
        <fullName evidence="12">Sec20-domain-containing protein</fullName>
    </submittedName>
</protein>
<dbReference type="InterPro" id="IPR056173">
    <property type="entry name" value="Sec20_C"/>
</dbReference>
<dbReference type="GO" id="GO:0006890">
    <property type="term" value="P:retrograde vesicle-mediated transport, Golgi to endoplasmic reticulum"/>
    <property type="evidence" value="ECO:0007669"/>
    <property type="project" value="InterPro"/>
</dbReference>
<feature type="transmembrane region" description="Helical" evidence="10">
    <location>
        <begin position="210"/>
        <end position="231"/>
    </location>
</feature>
<comment type="caution">
    <text evidence="12">The sequence shown here is derived from an EMBL/GenBank/DDBJ whole genome shotgun (WGS) entry which is preliminary data.</text>
</comment>
<keyword evidence="13" id="KW-1185">Reference proteome</keyword>
<evidence type="ECO:0000313" key="13">
    <source>
        <dbReference type="Proteomes" id="UP000813824"/>
    </source>
</evidence>
<evidence type="ECO:0000256" key="3">
    <source>
        <dbReference type="ARBA" id="ARBA00022692"/>
    </source>
</evidence>
<evidence type="ECO:0000256" key="5">
    <source>
        <dbReference type="ARBA" id="ARBA00022892"/>
    </source>
</evidence>
<dbReference type="OrthoDB" id="46868at2759"/>
<dbReference type="AlphaFoldDB" id="A0A8K0UPK4"/>
<accession>A0A8K0UPK4</accession>
<keyword evidence="6 10" id="KW-1133">Transmembrane helix</keyword>
<dbReference type="EMBL" id="JAEVFJ010000013">
    <property type="protein sequence ID" value="KAH8101157.1"/>
    <property type="molecule type" value="Genomic_DNA"/>
</dbReference>
<evidence type="ECO:0000256" key="10">
    <source>
        <dbReference type="SAM" id="Phobius"/>
    </source>
</evidence>
<dbReference type="GO" id="GO:0031201">
    <property type="term" value="C:SNARE complex"/>
    <property type="evidence" value="ECO:0007669"/>
    <property type="project" value="TreeGrafter"/>
</dbReference>
<evidence type="ECO:0000256" key="2">
    <source>
        <dbReference type="ARBA" id="ARBA00022448"/>
    </source>
</evidence>
<dbReference type="PANTHER" id="PTHR12825:SF0">
    <property type="entry name" value="VESICLE TRANSPORT PROTEIN SEC20"/>
    <property type="match status" value="1"/>
</dbReference>
<evidence type="ECO:0000256" key="1">
    <source>
        <dbReference type="ARBA" id="ARBA00004163"/>
    </source>
</evidence>
<keyword evidence="7" id="KW-0175">Coiled coil</keyword>
<keyword evidence="8 10" id="KW-0472">Membrane</keyword>
<evidence type="ECO:0000256" key="6">
    <source>
        <dbReference type="ARBA" id="ARBA00022989"/>
    </source>
</evidence>
<evidence type="ECO:0000259" key="11">
    <source>
        <dbReference type="Pfam" id="PF03908"/>
    </source>
</evidence>
<keyword evidence="4" id="KW-0256">Endoplasmic reticulum</keyword>
<name>A0A8K0UPK4_9AGAR</name>
<evidence type="ECO:0000256" key="7">
    <source>
        <dbReference type="ARBA" id="ARBA00023054"/>
    </source>
</evidence>
<reference evidence="12" key="1">
    <citation type="journal article" date="2021" name="New Phytol.">
        <title>Evolutionary innovations through gain and loss of genes in the ectomycorrhizal Boletales.</title>
        <authorList>
            <person name="Wu G."/>
            <person name="Miyauchi S."/>
            <person name="Morin E."/>
            <person name="Kuo A."/>
            <person name="Drula E."/>
            <person name="Varga T."/>
            <person name="Kohler A."/>
            <person name="Feng B."/>
            <person name="Cao Y."/>
            <person name="Lipzen A."/>
            <person name="Daum C."/>
            <person name="Hundley H."/>
            <person name="Pangilinan J."/>
            <person name="Johnson J."/>
            <person name="Barry K."/>
            <person name="LaButti K."/>
            <person name="Ng V."/>
            <person name="Ahrendt S."/>
            <person name="Min B."/>
            <person name="Choi I.G."/>
            <person name="Park H."/>
            <person name="Plett J.M."/>
            <person name="Magnuson J."/>
            <person name="Spatafora J.W."/>
            <person name="Nagy L.G."/>
            <person name="Henrissat B."/>
            <person name="Grigoriev I.V."/>
            <person name="Yang Z.L."/>
            <person name="Xu J."/>
            <person name="Martin F.M."/>
        </authorList>
    </citation>
    <scope>NUCLEOTIDE SEQUENCE</scope>
    <source>
        <strain evidence="12">KKN 215</strain>
    </source>
</reference>
<feature type="domain" description="Sec20 C-terminal" evidence="11">
    <location>
        <begin position="146"/>
        <end position="235"/>
    </location>
</feature>
<keyword evidence="3 10" id="KW-0812">Transmembrane</keyword>
<dbReference type="Pfam" id="PF03908">
    <property type="entry name" value="Sec20"/>
    <property type="match status" value="1"/>
</dbReference>
<evidence type="ECO:0000256" key="9">
    <source>
        <dbReference type="ARBA" id="ARBA00037934"/>
    </source>
</evidence>
<evidence type="ECO:0000256" key="8">
    <source>
        <dbReference type="ARBA" id="ARBA00023136"/>
    </source>
</evidence>
<dbReference type="Proteomes" id="UP000813824">
    <property type="component" value="Unassembled WGS sequence"/>
</dbReference>
<dbReference type="InterPro" id="IPR005606">
    <property type="entry name" value="Sec20"/>
</dbReference>
<gene>
    <name evidence="12" type="ORF">BXZ70DRAFT_999963</name>
</gene>
<comment type="similarity">
    <text evidence="9">Belongs to the SEC20 family.</text>
</comment>
<comment type="subcellular location">
    <subcellularLocation>
        <location evidence="1">Endoplasmic reticulum membrane</location>
        <topology evidence="1">Single-pass type IV membrane protein</topology>
    </subcellularLocation>
</comment>
<evidence type="ECO:0000313" key="12">
    <source>
        <dbReference type="EMBL" id="KAH8101157.1"/>
    </source>
</evidence>
<evidence type="ECO:0000256" key="4">
    <source>
        <dbReference type="ARBA" id="ARBA00022824"/>
    </source>
</evidence>
<dbReference type="GO" id="GO:0005789">
    <property type="term" value="C:endoplasmic reticulum membrane"/>
    <property type="evidence" value="ECO:0007669"/>
    <property type="project" value="UniProtKB-SubCell"/>
</dbReference>
<dbReference type="PANTHER" id="PTHR12825">
    <property type="entry name" value="BNIP1-RELATED"/>
    <property type="match status" value="1"/>
</dbReference>
<dbReference type="GO" id="GO:0005484">
    <property type="term" value="F:SNAP receptor activity"/>
    <property type="evidence" value="ECO:0007669"/>
    <property type="project" value="InterPro"/>
</dbReference>
<organism evidence="12 13">
    <name type="scientific">Cristinia sonorae</name>
    <dbReference type="NCBI Taxonomy" id="1940300"/>
    <lineage>
        <taxon>Eukaryota</taxon>
        <taxon>Fungi</taxon>
        <taxon>Dikarya</taxon>
        <taxon>Basidiomycota</taxon>
        <taxon>Agaricomycotina</taxon>
        <taxon>Agaricomycetes</taxon>
        <taxon>Agaricomycetidae</taxon>
        <taxon>Agaricales</taxon>
        <taxon>Pleurotineae</taxon>
        <taxon>Stephanosporaceae</taxon>
        <taxon>Cristinia</taxon>
    </lineage>
</organism>